<name>A0A0E9SIC9_ANGAN</name>
<sequence>MCTSLHRHWHSLNPKPDAGDHPYTRTVPQQDGCPAASEFAFMCLSMYD</sequence>
<accession>A0A0E9SIC9</accession>
<protein>
    <submittedName>
        <fullName evidence="2">Uncharacterized protein</fullName>
    </submittedName>
</protein>
<dbReference type="EMBL" id="GBXM01068157">
    <property type="protein sequence ID" value="JAH40420.1"/>
    <property type="molecule type" value="Transcribed_RNA"/>
</dbReference>
<proteinExistence type="predicted"/>
<reference evidence="2" key="2">
    <citation type="journal article" date="2015" name="Fish Shellfish Immunol.">
        <title>Early steps in the European eel (Anguilla anguilla)-Vibrio vulnificus interaction in the gills: Role of the RtxA13 toxin.</title>
        <authorList>
            <person name="Callol A."/>
            <person name="Pajuelo D."/>
            <person name="Ebbesson L."/>
            <person name="Teles M."/>
            <person name="MacKenzie S."/>
            <person name="Amaro C."/>
        </authorList>
    </citation>
    <scope>NUCLEOTIDE SEQUENCE</scope>
</reference>
<organism evidence="2">
    <name type="scientific">Anguilla anguilla</name>
    <name type="common">European freshwater eel</name>
    <name type="synonym">Muraena anguilla</name>
    <dbReference type="NCBI Taxonomy" id="7936"/>
    <lineage>
        <taxon>Eukaryota</taxon>
        <taxon>Metazoa</taxon>
        <taxon>Chordata</taxon>
        <taxon>Craniata</taxon>
        <taxon>Vertebrata</taxon>
        <taxon>Euteleostomi</taxon>
        <taxon>Actinopterygii</taxon>
        <taxon>Neopterygii</taxon>
        <taxon>Teleostei</taxon>
        <taxon>Anguilliformes</taxon>
        <taxon>Anguillidae</taxon>
        <taxon>Anguilla</taxon>
    </lineage>
</organism>
<reference evidence="2" key="1">
    <citation type="submission" date="2014-11" db="EMBL/GenBank/DDBJ databases">
        <authorList>
            <person name="Amaro Gonzalez C."/>
        </authorList>
    </citation>
    <scope>NUCLEOTIDE SEQUENCE</scope>
</reference>
<evidence type="ECO:0000256" key="1">
    <source>
        <dbReference type="SAM" id="MobiDB-lite"/>
    </source>
</evidence>
<feature type="compositionally biased region" description="Basic residues" evidence="1">
    <location>
        <begin position="1"/>
        <end position="10"/>
    </location>
</feature>
<evidence type="ECO:0000313" key="2">
    <source>
        <dbReference type="EMBL" id="JAH40420.1"/>
    </source>
</evidence>
<feature type="region of interest" description="Disordered" evidence="1">
    <location>
        <begin position="1"/>
        <end position="26"/>
    </location>
</feature>
<dbReference type="AlphaFoldDB" id="A0A0E9SIC9"/>